<dbReference type="RefSeq" id="WP_092307479.1">
    <property type="nucleotide sequence ID" value="NZ_FOZV01000001.1"/>
</dbReference>
<sequence>MTQADTPYRHPRRGLLWPFLIVGLLLAAWTGWWFYLAQQVEARLAAQAEALVEDGWTIEHAPVTTTGWPFRARVSIPHVQVTAPSGHGVAAPELVAEANAWNPDRWVVVAPDGLTVDRADKGRMGVRAQALRLSVSQLRSRFPDLRLQAVEPVFTPHRDADPFPIASAERIELYTRPHLTDGVARTDEMDVLFRLIDARGRRDGPVEAATREGRLTAEVEATVVAASRLNAVDAAGLLASWTEAGGRLVDVRGELSAGESRARVESAMLSAGPDGRLAGEVSLRAERPMDAVAGLAGARSGAVDRVGAAGAAAAATAAGDRPVDLVIRFENGRTWLGPFALAPAPKLF</sequence>
<evidence type="ECO:0000313" key="2">
    <source>
        <dbReference type="EMBL" id="SFS38588.1"/>
    </source>
</evidence>
<organism evidence="2 3">
    <name type="scientific">Brevundimonas viscosa</name>
    <dbReference type="NCBI Taxonomy" id="871741"/>
    <lineage>
        <taxon>Bacteria</taxon>
        <taxon>Pseudomonadati</taxon>
        <taxon>Pseudomonadota</taxon>
        <taxon>Alphaproteobacteria</taxon>
        <taxon>Caulobacterales</taxon>
        <taxon>Caulobacteraceae</taxon>
        <taxon>Brevundimonas</taxon>
    </lineage>
</organism>
<evidence type="ECO:0000256" key="1">
    <source>
        <dbReference type="SAM" id="Phobius"/>
    </source>
</evidence>
<reference evidence="3" key="1">
    <citation type="submission" date="2016-10" db="EMBL/GenBank/DDBJ databases">
        <authorList>
            <person name="Varghese N."/>
            <person name="Submissions S."/>
        </authorList>
    </citation>
    <scope>NUCLEOTIDE SEQUENCE [LARGE SCALE GENOMIC DNA]</scope>
    <source>
        <strain evidence="3">CGMCC 1.10683</strain>
    </source>
</reference>
<keyword evidence="3" id="KW-1185">Reference proteome</keyword>
<accession>A0A1I6PES9</accession>
<proteinExistence type="predicted"/>
<dbReference type="AlphaFoldDB" id="A0A1I6PES9"/>
<evidence type="ECO:0000313" key="3">
    <source>
        <dbReference type="Proteomes" id="UP000198788"/>
    </source>
</evidence>
<dbReference type="OrthoDB" id="7169664at2"/>
<keyword evidence="1" id="KW-1133">Transmembrane helix</keyword>
<dbReference type="EMBL" id="FOZV01000001">
    <property type="protein sequence ID" value="SFS38588.1"/>
    <property type="molecule type" value="Genomic_DNA"/>
</dbReference>
<gene>
    <name evidence="2" type="ORF">SAMN05192570_1088</name>
</gene>
<feature type="transmembrane region" description="Helical" evidence="1">
    <location>
        <begin position="15"/>
        <end position="35"/>
    </location>
</feature>
<dbReference type="STRING" id="871741.SAMN05192570_1088"/>
<dbReference type="Proteomes" id="UP000198788">
    <property type="component" value="Unassembled WGS sequence"/>
</dbReference>
<evidence type="ECO:0008006" key="4">
    <source>
        <dbReference type="Google" id="ProtNLM"/>
    </source>
</evidence>
<dbReference type="Pfam" id="PF09898">
    <property type="entry name" value="DUF2125"/>
    <property type="match status" value="1"/>
</dbReference>
<keyword evidence="1" id="KW-0472">Membrane</keyword>
<name>A0A1I6PES9_9CAUL</name>
<dbReference type="InterPro" id="IPR018666">
    <property type="entry name" value="DUF2125"/>
</dbReference>
<protein>
    <recommendedName>
        <fullName evidence="4">DUF2125 domain-containing protein</fullName>
    </recommendedName>
</protein>
<keyword evidence="1" id="KW-0812">Transmembrane</keyword>